<reference evidence="1 2" key="1">
    <citation type="journal article" date="2019" name="Commun. Biol.">
        <title>The bagworm genome reveals a unique fibroin gene that provides high tensile strength.</title>
        <authorList>
            <person name="Kono N."/>
            <person name="Nakamura H."/>
            <person name="Ohtoshi R."/>
            <person name="Tomita M."/>
            <person name="Numata K."/>
            <person name="Arakawa K."/>
        </authorList>
    </citation>
    <scope>NUCLEOTIDE SEQUENCE [LARGE SCALE GENOMIC DNA]</scope>
</reference>
<accession>A0A4C1TZJ2</accession>
<sequence length="94" mass="10267">MHVCDVDGEGCQQRVSAARKVCGSGRLQPPARIANRTLQRVAAACTPGLKYYEKSKSAVGRRLLRVESARSADPARRPSDLGYRRALTNSINII</sequence>
<proteinExistence type="predicted"/>
<gene>
    <name evidence="1" type="ORF">EVAR_78495_1</name>
</gene>
<evidence type="ECO:0000313" key="2">
    <source>
        <dbReference type="Proteomes" id="UP000299102"/>
    </source>
</evidence>
<evidence type="ECO:0000313" key="1">
    <source>
        <dbReference type="EMBL" id="GBP19026.1"/>
    </source>
</evidence>
<dbReference type="Proteomes" id="UP000299102">
    <property type="component" value="Unassembled WGS sequence"/>
</dbReference>
<organism evidence="1 2">
    <name type="scientific">Eumeta variegata</name>
    <name type="common">Bagworm moth</name>
    <name type="synonym">Eumeta japonica</name>
    <dbReference type="NCBI Taxonomy" id="151549"/>
    <lineage>
        <taxon>Eukaryota</taxon>
        <taxon>Metazoa</taxon>
        <taxon>Ecdysozoa</taxon>
        <taxon>Arthropoda</taxon>
        <taxon>Hexapoda</taxon>
        <taxon>Insecta</taxon>
        <taxon>Pterygota</taxon>
        <taxon>Neoptera</taxon>
        <taxon>Endopterygota</taxon>
        <taxon>Lepidoptera</taxon>
        <taxon>Glossata</taxon>
        <taxon>Ditrysia</taxon>
        <taxon>Tineoidea</taxon>
        <taxon>Psychidae</taxon>
        <taxon>Oiketicinae</taxon>
        <taxon>Eumeta</taxon>
    </lineage>
</organism>
<keyword evidence="2" id="KW-1185">Reference proteome</keyword>
<protein>
    <submittedName>
        <fullName evidence="1">Uncharacterized protein</fullName>
    </submittedName>
</protein>
<comment type="caution">
    <text evidence="1">The sequence shown here is derived from an EMBL/GenBank/DDBJ whole genome shotgun (WGS) entry which is preliminary data.</text>
</comment>
<name>A0A4C1TZJ2_EUMVA</name>
<dbReference type="AlphaFoldDB" id="A0A4C1TZJ2"/>
<dbReference type="EMBL" id="BGZK01000103">
    <property type="protein sequence ID" value="GBP19026.1"/>
    <property type="molecule type" value="Genomic_DNA"/>
</dbReference>